<dbReference type="PANTHER" id="PTHR44068">
    <property type="entry name" value="ZGC:194242"/>
    <property type="match status" value="1"/>
</dbReference>
<dbReference type="AlphaFoldDB" id="A0A0C2H155"/>
<evidence type="ECO:0000313" key="5">
    <source>
        <dbReference type="Proteomes" id="UP000054047"/>
    </source>
</evidence>
<dbReference type="SUPFAM" id="SSF53335">
    <property type="entry name" value="S-adenosyl-L-methionine-dependent methyltransferases"/>
    <property type="match status" value="1"/>
</dbReference>
<dbReference type="InterPro" id="IPR050447">
    <property type="entry name" value="Erg6_SMT_methyltransf"/>
</dbReference>
<keyword evidence="4" id="KW-0489">Methyltransferase</keyword>
<dbReference type="InterPro" id="IPR013216">
    <property type="entry name" value="Methyltransf_11"/>
</dbReference>
<reference evidence="4 5" key="1">
    <citation type="submission" date="2013-12" db="EMBL/GenBank/DDBJ databases">
        <title>Draft genome of the parsitic nematode Ancylostoma duodenale.</title>
        <authorList>
            <person name="Mitreva M."/>
        </authorList>
    </citation>
    <scope>NUCLEOTIDE SEQUENCE [LARGE SCALE GENOMIC DNA]</scope>
    <source>
        <strain evidence="4 5">Zhejiang</strain>
    </source>
</reference>
<dbReference type="OrthoDB" id="506498at2759"/>
<sequence length="274" mass="32351">MWLVHKIYDLSLRLWFFIFDRLILYPIMRYLSPALGIQFMNLGYWPTERSAVKDTQMVAVVEKYSLEADLDRPHYYLYERSLMVHPDYPLLDGLQLLEVGCGQGNGMKWVERAHPRIQCVKGVDRCALDNADTVSGDAHHLPFENHQFDIVLNVESSHLYRDCEQFFRECARVLKRGGYLCWIDLRYQTQVNETRRQAMRAGFVEERWDDVTENVLQGIERTAARYDKMLLKVPFFVRLFSTSLRATYCAPGTHTHARFMNKEKGYYSALWRNK</sequence>
<gene>
    <name evidence="4" type="ORF">ANCDUO_04382</name>
</gene>
<dbReference type="Pfam" id="PF08241">
    <property type="entry name" value="Methyltransf_11"/>
    <property type="match status" value="1"/>
</dbReference>
<evidence type="ECO:0000313" key="4">
    <source>
        <dbReference type="EMBL" id="KIH65299.1"/>
    </source>
</evidence>
<evidence type="ECO:0000256" key="2">
    <source>
        <dbReference type="ARBA" id="ARBA00038188"/>
    </source>
</evidence>
<dbReference type="Gene3D" id="3.40.50.150">
    <property type="entry name" value="Vaccinia Virus protein VP39"/>
    <property type="match status" value="1"/>
</dbReference>
<dbReference type="GO" id="GO:0005783">
    <property type="term" value="C:endoplasmic reticulum"/>
    <property type="evidence" value="ECO:0007669"/>
    <property type="project" value="TreeGrafter"/>
</dbReference>
<evidence type="ECO:0000259" key="3">
    <source>
        <dbReference type="Pfam" id="PF08241"/>
    </source>
</evidence>
<dbReference type="CDD" id="cd02440">
    <property type="entry name" value="AdoMet_MTases"/>
    <property type="match status" value="1"/>
</dbReference>
<dbReference type="PANTHER" id="PTHR44068:SF1">
    <property type="entry name" value="HYPOTHETICAL LOC100005854"/>
    <property type="match status" value="1"/>
</dbReference>
<keyword evidence="5" id="KW-1185">Reference proteome</keyword>
<feature type="domain" description="Methyltransferase type 11" evidence="3">
    <location>
        <begin position="97"/>
        <end position="181"/>
    </location>
</feature>
<keyword evidence="1 4" id="KW-0808">Transferase</keyword>
<dbReference type="Proteomes" id="UP000054047">
    <property type="component" value="Unassembled WGS sequence"/>
</dbReference>
<proteinExistence type="inferred from homology"/>
<accession>A0A0C2H155</accession>
<organism evidence="4 5">
    <name type="scientific">Ancylostoma duodenale</name>
    <dbReference type="NCBI Taxonomy" id="51022"/>
    <lineage>
        <taxon>Eukaryota</taxon>
        <taxon>Metazoa</taxon>
        <taxon>Ecdysozoa</taxon>
        <taxon>Nematoda</taxon>
        <taxon>Chromadorea</taxon>
        <taxon>Rhabditida</taxon>
        <taxon>Rhabditina</taxon>
        <taxon>Rhabditomorpha</taxon>
        <taxon>Strongyloidea</taxon>
        <taxon>Ancylostomatidae</taxon>
        <taxon>Ancylostomatinae</taxon>
        <taxon>Ancylostoma</taxon>
    </lineage>
</organism>
<dbReference type="EMBL" id="KN727617">
    <property type="protein sequence ID" value="KIH65299.1"/>
    <property type="molecule type" value="Genomic_DNA"/>
</dbReference>
<dbReference type="InterPro" id="IPR029063">
    <property type="entry name" value="SAM-dependent_MTases_sf"/>
</dbReference>
<dbReference type="GO" id="GO:0016126">
    <property type="term" value="P:sterol biosynthetic process"/>
    <property type="evidence" value="ECO:0007669"/>
    <property type="project" value="TreeGrafter"/>
</dbReference>
<dbReference type="GO" id="GO:0032259">
    <property type="term" value="P:methylation"/>
    <property type="evidence" value="ECO:0007669"/>
    <property type="project" value="UniProtKB-KW"/>
</dbReference>
<name>A0A0C2H155_9BILA</name>
<protein>
    <submittedName>
        <fullName evidence="4">Methyltransferase domain protein</fullName>
    </submittedName>
</protein>
<comment type="similarity">
    <text evidence="2">Belongs to the class I-like SAM-binding methyltransferase superfamily. Erg6/SMT family.</text>
</comment>
<dbReference type="GO" id="GO:0003838">
    <property type="term" value="F:sterol 24-C-methyltransferase activity"/>
    <property type="evidence" value="ECO:0007669"/>
    <property type="project" value="TreeGrafter"/>
</dbReference>
<evidence type="ECO:0000256" key="1">
    <source>
        <dbReference type="ARBA" id="ARBA00022679"/>
    </source>
</evidence>